<dbReference type="InterPro" id="IPR000515">
    <property type="entry name" value="MetI-like"/>
</dbReference>
<comment type="subcellular location">
    <subcellularLocation>
        <location evidence="1 7">Cell membrane</location>
        <topology evidence="1 7">Multi-pass membrane protein</topology>
    </subcellularLocation>
</comment>
<dbReference type="PANTHER" id="PTHR43163">
    <property type="entry name" value="DIPEPTIDE TRANSPORT SYSTEM PERMEASE PROTEIN DPPB-RELATED"/>
    <property type="match status" value="1"/>
</dbReference>
<keyword evidence="10" id="KW-1185">Reference proteome</keyword>
<dbReference type="AlphaFoldDB" id="K6PML8"/>
<accession>K6PML8</accession>
<keyword evidence="5 7" id="KW-1133">Transmembrane helix</keyword>
<keyword evidence="3" id="KW-1003">Cell membrane</keyword>
<dbReference type="GO" id="GO:0055085">
    <property type="term" value="P:transmembrane transport"/>
    <property type="evidence" value="ECO:0007669"/>
    <property type="project" value="InterPro"/>
</dbReference>
<feature type="transmembrane region" description="Helical" evidence="7">
    <location>
        <begin position="180"/>
        <end position="200"/>
    </location>
</feature>
<feature type="transmembrane region" description="Helical" evidence="7">
    <location>
        <begin position="284"/>
        <end position="307"/>
    </location>
</feature>
<protein>
    <submittedName>
        <fullName evidence="9">ABC-type dipeptide/oligopeptide/nickel transport system, permease component</fullName>
    </submittedName>
</protein>
<name>K6PML8_9FIRM</name>
<dbReference type="HOGENOM" id="CLU_036879_0_0_9"/>
<dbReference type="CDD" id="cd06261">
    <property type="entry name" value="TM_PBP2"/>
    <property type="match status" value="1"/>
</dbReference>
<keyword evidence="4 7" id="KW-0812">Transmembrane</keyword>
<feature type="transmembrane region" description="Helical" evidence="7">
    <location>
        <begin position="135"/>
        <end position="160"/>
    </location>
</feature>
<dbReference type="Proteomes" id="UP000005710">
    <property type="component" value="Unassembled WGS sequence"/>
</dbReference>
<evidence type="ECO:0000313" key="9">
    <source>
        <dbReference type="EMBL" id="EKP94132.1"/>
    </source>
</evidence>
<evidence type="ECO:0000256" key="7">
    <source>
        <dbReference type="RuleBase" id="RU363032"/>
    </source>
</evidence>
<dbReference type="Pfam" id="PF00528">
    <property type="entry name" value="BPD_transp_1"/>
    <property type="match status" value="1"/>
</dbReference>
<feature type="transmembrane region" description="Helical" evidence="7">
    <location>
        <begin position="238"/>
        <end position="264"/>
    </location>
</feature>
<dbReference type="InterPro" id="IPR035906">
    <property type="entry name" value="MetI-like_sf"/>
</dbReference>
<evidence type="ECO:0000256" key="2">
    <source>
        <dbReference type="ARBA" id="ARBA00022448"/>
    </source>
</evidence>
<dbReference type="EMBL" id="AENY02000003">
    <property type="protein sequence ID" value="EKP94132.1"/>
    <property type="molecule type" value="Genomic_DNA"/>
</dbReference>
<evidence type="ECO:0000256" key="1">
    <source>
        <dbReference type="ARBA" id="ARBA00004651"/>
    </source>
</evidence>
<evidence type="ECO:0000313" key="10">
    <source>
        <dbReference type="Proteomes" id="UP000005710"/>
    </source>
</evidence>
<dbReference type="OrthoDB" id="9806409at2"/>
<dbReference type="GO" id="GO:0005886">
    <property type="term" value="C:plasma membrane"/>
    <property type="evidence" value="ECO:0007669"/>
    <property type="project" value="UniProtKB-SubCell"/>
</dbReference>
<evidence type="ECO:0000256" key="4">
    <source>
        <dbReference type="ARBA" id="ARBA00022692"/>
    </source>
</evidence>
<dbReference type="InterPro" id="IPR045621">
    <property type="entry name" value="BPD_transp_1_N"/>
</dbReference>
<dbReference type="Pfam" id="PF19300">
    <property type="entry name" value="BPD_transp_1_N"/>
    <property type="match status" value="1"/>
</dbReference>
<dbReference type="SUPFAM" id="SSF161098">
    <property type="entry name" value="MetI-like"/>
    <property type="match status" value="1"/>
</dbReference>
<dbReference type="PANTHER" id="PTHR43163:SF6">
    <property type="entry name" value="DIPEPTIDE TRANSPORT SYSTEM PERMEASE PROTEIN DPPB-RELATED"/>
    <property type="match status" value="1"/>
</dbReference>
<dbReference type="PROSITE" id="PS50928">
    <property type="entry name" value="ABC_TM1"/>
    <property type="match status" value="1"/>
</dbReference>
<feature type="transmembrane region" description="Helical" evidence="7">
    <location>
        <begin position="100"/>
        <end position="123"/>
    </location>
</feature>
<sequence length="319" mass="34169">MASLRYAGRRLLQGLVVLWVITVVTFLLVNLAPGGPGAVMRMETTAEQREALMRQLGLDQPLPVRYVRWLGDALQGDFGQSMNSREPVMPLVLQRLGNTAVLAAATLALSLAVGLALGIAAALRRGSWIDHAATLISTLGVSVPDFWFGILLIMALSVRWNLLPSGNMATVGAEFSLADRLAHLVMPSFVLMLVILPNILRFVRSSLLEVLHQDFIRTARAKGAGPVRVMVVHALRNALIPVLTMLGLLIPALLGGSVIAESVFAWPGMGRLAVEAAMGRDYPVIMAVTVVAGVVVVITNLVVDLAYSLVDPRIRHAAG</sequence>
<evidence type="ECO:0000259" key="8">
    <source>
        <dbReference type="PROSITE" id="PS50928"/>
    </source>
</evidence>
<reference evidence="9" key="2">
    <citation type="submission" date="2012-10" db="EMBL/GenBank/DDBJ databases">
        <title>Improved high-quality draft of Thermaerobacter subterraneus C21, DSM 13965.</title>
        <authorList>
            <consortium name="DOE Joint Genome Institute"/>
            <person name="Eisen J."/>
            <person name="Huntemann M."/>
            <person name="Wei C.-L."/>
            <person name="Han J."/>
            <person name="Detter J.C."/>
            <person name="Han C."/>
            <person name="Tapia R."/>
            <person name="Chen A."/>
            <person name="Kyrpides N."/>
            <person name="Mavromatis K."/>
            <person name="Markowitz V."/>
            <person name="Szeto E."/>
            <person name="Ivanova N."/>
            <person name="Mikhailova N."/>
            <person name="Ovchinnikova G."/>
            <person name="Pagani I."/>
            <person name="Pati A."/>
            <person name="Goodwin L."/>
            <person name="Nordberg H.P."/>
            <person name="Cantor M.N."/>
            <person name="Hua S.X."/>
            <person name="Woyke T."/>
            <person name="Eisen J."/>
            <person name="Klenk H.-P."/>
        </authorList>
    </citation>
    <scope>NUCLEOTIDE SEQUENCE [LARGE SCALE GENOMIC DNA]</scope>
    <source>
        <strain evidence="9">DSM 13965</strain>
    </source>
</reference>
<gene>
    <name evidence="9" type="ORF">ThesuDRAFT_01859</name>
</gene>
<comment type="caution">
    <text evidence="9">The sequence shown here is derived from an EMBL/GenBank/DDBJ whole genome shotgun (WGS) entry which is preliminary data.</text>
</comment>
<dbReference type="eggNOG" id="COG0601">
    <property type="taxonomic scope" value="Bacteria"/>
</dbReference>
<evidence type="ECO:0000256" key="3">
    <source>
        <dbReference type="ARBA" id="ARBA00022475"/>
    </source>
</evidence>
<dbReference type="RefSeq" id="WP_006904138.1">
    <property type="nucleotide sequence ID" value="NZ_JH976535.1"/>
</dbReference>
<organism evidence="9 10">
    <name type="scientific">Thermaerobacter subterraneus DSM 13965</name>
    <dbReference type="NCBI Taxonomy" id="867903"/>
    <lineage>
        <taxon>Bacteria</taxon>
        <taxon>Bacillati</taxon>
        <taxon>Bacillota</taxon>
        <taxon>Clostridia</taxon>
        <taxon>Eubacteriales</taxon>
        <taxon>Clostridiales Family XVII. Incertae Sedis</taxon>
        <taxon>Thermaerobacter</taxon>
    </lineage>
</organism>
<reference evidence="9" key="1">
    <citation type="submission" date="2010-10" db="EMBL/GenBank/DDBJ databases">
        <authorList>
            <consortium name="US DOE Joint Genome Institute (JGI-PGF)"/>
            <person name="Lucas S."/>
            <person name="Copeland A."/>
            <person name="Lapidus A."/>
            <person name="Bruce D."/>
            <person name="Goodwin L."/>
            <person name="Pitluck S."/>
            <person name="Kyrpides N."/>
            <person name="Mavromatis K."/>
            <person name="Detter J.C."/>
            <person name="Han C."/>
            <person name="Land M."/>
            <person name="Hauser L."/>
            <person name="Markowitz V."/>
            <person name="Cheng J.-F."/>
            <person name="Hugenholtz P."/>
            <person name="Woyke T."/>
            <person name="Wu D."/>
            <person name="Pukall R."/>
            <person name="Wahrenburg C."/>
            <person name="Brambilla E."/>
            <person name="Klenk H.-P."/>
            <person name="Eisen J.A."/>
        </authorList>
    </citation>
    <scope>NUCLEOTIDE SEQUENCE [LARGE SCALE GENOMIC DNA]</scope>
    <source>
        <strain evidence="9">DSM 13965</strain>
    </source>
</reference>
<dbReference type="STRING" id="867903.ThesuDRAFT_01859"/>
<feature type="transmembrane region" description="Helical" evidence="7">
    <location>
        <begin position="12"/>
        <end position="32"/>
    </location>
</feature>
<keyword evidence="6 7" id="KW-0472">Membrane</keyword>
<comment type="similarity">
    <text evidence="7">Belongs to the binding-protein-dependent transport system permease family.</text>
</comment>
<evidence type="ECO:0000256" key="5">
    <source>
        <dbReference type="ARBA" id="ARBA00022989"/>
    </source>
</evidence>
<keyword evidence="2 7" id="KW-0813">Transport</keyword>
<evidence type="ECO:0000256" key="6">
    <source>
        <dbReference type="ARBA" id="ARBA00023136"/>
    </source>
</evidence>
<dbReference type="Gene3D" id="1.10.3720.10">
    <property type="entry name" value="MetI-like"/>
    <property type="match status" value="1"/>
</dbReference>
<proteinExistence type="inferred from homology"/>
<feature type="domain" description="ABC transmembrane type-1" evidence="8">
    <location>
        <begin position="96"/>
        <end position="303"/>
    </location>
</feature>